<feature type="domain" description="DUF7281" evidence="1">
    <location>
        <begin position="130"/>
        <end position="245"/>
    </location>
</feature>
<dbReference type="RefSeq" id="WP_139195529.1">
    <property type="nucleotide sequence ID" value="NZ_FOBC01000018.1"/>
</dbReference>
<dbReference type="AlphaFoldDB" id="A0A1H7TPJ2"/>
<name>A0A1H7TPJ2_9GAMM</name>
<dbReference type="STRING" id="650850.SAMN04488129_1185"/>
<dbReference type="EMBL" id="FOBC01000018">
    <property type="protein sequence ID" value="SEL86409.1"/>
    <property type="molecule type" value="Genomic_DNA"/>
</dbReference>
<protein>
    <recommendedName>
        <fullName evidence="1">DUF7281 domain-containing protein</fullName>
    </recommendedName>
</protein>
<keyword evidence="3" id="KW-1185">Reference proteome</keyword>
<dbReference type="InterPro" id="IPR055705">
    <property type="entry name" value="DUF7281"/>
</dbReference>
<accession>A0A1H7TPJ2</accession>
<gene>
    <name evidence="2" type="ORF">SAMN04488129_1185</name>
</gene>
<dbReference type="Pfam" id="PF23947">
    <property type="entry name" value="DUF7281"/>
    <property type="match status" value="1"/>
</dbReference>
<evidence type="ECO:0000313" key="2">
    <source>
        <dbReference type="EMBL" id="SEL86409.1"/>
    </source>
</evidence>
<reference evidence="3" key="1">
    <citation type="submission" date="2016-10" db="EMBL/GenBank/DDBJ databases">
        <authorList>
            <person name="Varghese N."/>
            <person name="Submissions S."/>
        </authorList>
    </citation>
    <scope>NUCLEOTIDE SEQUENCE [LARGE SCALE GENOMIC DNA]</scope>
    <source>
        <strain evidence="3">CGMCC 1.9150</strain>
    </source>
</reference>
<evidence type="ECO:0000259" key="1">
    <source>
        <dbReference type="Pfam" id="PF23947"/>
    </source>
</evidence>
<organism evidence="2 3">
    <name type="scientific">Halomonas daqiaonensis</name>
    <dbReference type="NCBI Taxonomy" id="650850"/>
    <lineage>
        <taxon>Bacteria</taxon>
        <taxon>Pseudomonadati</taxon>
        <taxon>Pseudomonadota</taxon>
        <taxon>Gammaproteobacteria</taxon>
        <taxon>Oceanospirillales</taxon>
        <taxon>Halomonadaceae</taxon>
        <taxon>Halomonas</taxon>
    </lineage>
</organism>
<sequence length="302" mass="33756">MNLSSRARNVLREAGQALRSAPSIEKRRSKVVNEIVDWCQEHDIETGPRLSHARLQLDRELLTRIDETLASLGEPAIAADLSGLTTTEQASLGNREEKSVREKPRDRRVLACFPAAAEQRSGLIRRCCDVLDLDWHELNLDAFDVLVQVENLDSFYALPPTIPVLANGSRPLVLYRGDSHYGGAFARVAEAWAESARPHLYLGDFDAKGVSIALSSRATHLLLPPLEDLSERANAAHLPSEQQSYQPALRDHAARLPVGHPLTDYLVILLREQRGLRQQWFGDLLEGVPLNESGLLHSWHQR</sequence>
<evidence type="ECO:0000313" key="3">
    <source>
        <dbReference type="Proteomes" id="UP000198807"/>
    </source>
</evidence>
<dbReference type="Proteomes" id="UP000198807">
    <property type="component" value="Unassembled WGS sequence"/>
</dbReference>
<proteinExistence type="predicted"/>
<dbReference type="OrthoDB" id="6381926at2"/>